<reference evidence="2" key="1">
    <citation type="submission" date="2025-08" db="UniProtKB">
        <authorList>
            <consortium name="Ensembl"/>
        </authorList>
    </citation>
    <scope>IDENTIFICATION</scope>
</reference>
<evidence type="ECO:0000313" key="2">
    <source>
        <dbReference type="Ensembl" id="ENSLLEP00000006342.1"/>
    </source>
</evidence>
<dbReference type="InterPro" id="IPR049547">
    <property type="entry name" value="WDR93_beta-prop"/>
</dbReference>
<dbReference type="Pfam" id="PF21030">
    <property type="entry name" value="WDR93"/>
    <property type="match status" value="1"/>
</dbReference>
<dbReference type="Ensembl" id="ENSLLET00000006608.1">
    <property type="protein sequence ID" value="ENSLLEP00000006342.1"/>
    <property type="gene ID" value="ENSLLEG00000004004.1"/>
</dbReference>
<dbReference type="InterPro" id="IPR036322">
    <property type="entry name" value="WD40_repeat_dom_sf"/>
</dbReference>
<sequence>MSPGEPGRIQAGLHNVIGVNWNGNQNLFLHLLGAPVKDKSDVDPKPDIVWPCAATIRCSAVSFSSYLALGLEDVTLTIWDLKYSGFPLTSVALPEGKSFGSLHFLECHTANRHCSPTPRAQLLVCCADESLYLITAGGDTATSLAHLRLRLGSDERIFHVVREKMRLNEWTYFFTEHAIAVIRCAFSSVILYGSSIKHFLCLDVMLAGH</sequence>
<organism evidence="2 3">
    <name type="scientific">Leptobrachium leishanense</name>
    <name type="common">Leishan spiny toad</name>
    <dbReference type="NCBI Taxonomy" id="445787"/>
    <lineage>
        <taxon>Eukaryota</taxon>
        <taxon>Metazoa</taxon>
        <taxon>Chordata</taxon>
        <taxon>Craniata</taxon>
        <taxon>Vertebrata</taxon>
        <taxon>Euteleostomi</taxon>
        <taxon>Amphibia</taxon>
        <taxon>Batrachia</taxon>
        <taxon>Anura</taxon>
        <taxon>Pelobatoidea</taxon>
        <taxon>Megophryidae</taxon>
        <taxon>Leptobrachium</taxon>
    </lineage>
</organism>
<dbReference type="SUPFAM" id="SSF50978">
    <property type="entry name" value="WD40 repeat-like"/>
    <property type="match status" value="1"/>
</dbReference>
<protein>
    <submittedName>
        <fullName evidence="2">Uncharacterized protein</fullName>
    </submittedName>
</protein>
<reference evidence="2" key="2">
    <citation type="submission" date="2025-09" db="UniProtKB">
        <authorList>
            <consortium name="Ensembl"/>
        </authorList>
    </citation>
    <scope>IDENTIFICATION</scope>
</reference>
<dbReference type="Proteomes" id="UP000694569">
    <property type="component" value="Unplaced"/>
</dbReference>
<dbReference type="GeneTree" id="ENSGT00390000009995"/>
<dbReference type="AlphaFoldDB" id="A0A8C5P9B7"/>
<evidence type="ECO:0000313" key="3">
    <source>
        <dbReference type="Proteomes" id="UP000694569"/>
    </source>
</evidence>
<name>A0A8C5P9B7_9ANUR</name>
<keyword evidence="3" id="KW-1185">Reference proteome</keyword>
<keyword evidence="1" id="KW-0677">Repeat</keyword>
<proteinExistence type="predicted"/>
<accession>A0A8C5P9B7</accession>
<evidence type="ECO:0000256" key="1">
    <source>
        <dbReference type="ARBA" id="ARBA00022737"/>
    </source>
</evidence>
<dbReference type="OrthoDB" id="547231at2759"/>